<protein>
    <recommendedName>
        <fullName evidence="3">Tellurite resistance protein TerB</fullName>
    </recommendedName>
</protein>
<dbReference type="Proteomes" id="UP000240572">
    <property type="component" value="Unassembled WGS sequence"/>
</dbReference>
<dbReference type="AlphaFoldDB" id="A0A2P8D5S1"/>
<dbReference type="OrthoDB" id="667012at2"/>
<accession>A0A2P8D5S1</accession>
<sequence>MPNKRTNKTIAGYHLLMILAAADFRFKTSEDMVIRAYLEQEFPFHVSLDNEMAIISALKPDEWEGHFLKYMDDFYDDATPEEVNNMLQFALDLTKADNVITKEENYYLQLLFDAWHAE</sequence>
<gene>
    <name evidence="1" type="ORF">B0I18_103125</name>
</gene>
<reference evidence="1 2" key="1">
    <citation type="submission" date="2018-03" db="EMBL/GenBank/DDBJ databases">
        <title>Genomic Encyclopedia of Type Strains, Phase III (KMG-III): the genomes of soil and plant-associated and newly described type strains.</title>
        <authorList>
            <person name="Whitman W."/>
        </authorList>
    </citation>
    <scope>NUCLEOTIDE SEQUENCE [LARGE SCALE GENOMIC DNA]</scope>
    <source>
        <strain evidence="1 2">CGMCC 1.12700</strain>
    </source>
</reference>
<evidence type="ECO:0000313" key="2">
    <source>
        <dbReference type="Proteomes" id="UP000240572"/>
    </source>
</evidence>
<evidence type="ECO:0008006" key="3">
    <source>
        <dbReference type="Google" id="ProtNLM"/>
    </source>
</evidence>
<dbReference type="InterPro" id="IPR029024">
    <property type="entry name" value="TerB-like"/>
</dbReference>
<dbReference type="CDD" id="cd07177">
    <property type="entry name" value="terB_like"/>
    <property type="match status" value="1"/>
</dbReference>
<name>A0A2P8D5S1_9BACT</name>
<dbReference type="SUPFAM" id="SSF158682">
    <property type="entry name" value="TerB-like"/>
    <property type="match status" value="1"/>
</dbReference>
<comment type="caution">
    <text evidence="1">The sequence shown here is derived from an EMBL/GenBank/DDBJ whole genome shotgun (WGS) entry which is preliminary data.</text>
</comment>
<proteinExistence type="predicted"/>
<dbReference type="RefSeq" id="WP_106522736.1">
    <property type="nucleotide sequence ID" value="NZ_PYGD01000003.1"/>
</dbReference>
<dbReference type="Gene3D" id="1.10.3680.10">
    <property type="entry name" value="TerB-like"/>
    <property type="match status" value="1"/>
</dbReference>
<keyword evidence="2" id="KW-1185">Reference proteome</keyword>
<organism evidence="1 2">
    <name type="scientific">Taibaiella chishuiensis</name>
    <dbReference type="NCBI Taxonomy" id="1434707"/>
    <lineage>
        <taxon>Bacteria</taxon>
        <taxon>Pseudomonadati</taxon>
        <taxon>Bacteroidota</taxon>
        <taxon>Chitinophagia</taxon>
        <taxon>Chitinophagales</taxon>
        <taxon>Chitinophagaceae</taxon>
        <taxon>Taibaiella</taxon>
    </lineage>
</organism>
<evidence type="ECO:0000313" key="1">
    <source>
        <dbReference type="EMBL" id="PSK92548.1"/>
    </source>
</evidence>
<dbReference type="EMBL" id="PYGD01000003">
    <property type="protein sequence ID" value="PSK92548.1"/>
    <property type="molecule type" value="Genomic_DNA"/>
</dbReference>